<accession>A0ACB8Z6U3</accession>
<keyword evidence="2" id="KW-1185">Reference proteome</keyword>
<dbReference type="Proteomes" id="UP001056120">
    <property type="component" value="Linkage Group LG26"/>
</dbReference>
<comment type="caution">
    <text evidence="1">The sequence shown here is derived from an EMBL/GenBank/DDBJ whole genome shotgun (WGS) entry which is preliminary data.</text>
</comment>
<sequence>MTSELPKTTESENEQYAPMIKTAESSPVKCSKRNSPVVVFAHGSGSPSTSPWMIRWRNLLSNALNAVEVVTFDYPYVNAGRKAAPGPEKLVGFHSDIVRKAAAKYPEHPLILAGKSMGSKISCMVAAENDIEASAVVCLGYPLRATNGAIRDEPLLELTVPIMFVQGDNDIFCPLKSLEVVRNKLKALNALHVIENGDHSFQIGKKYLHLTGMTRKKAEEFAAEAVAVFVSQITSEEVINGPRDTTGLPLRSWPKVILPQHVSLMEACVEDVAVGERNSQPMESQPKIKEFSGAKQKQPIRNIRKRSSERILKNKLKKSVYVKDGRGSTVDNPLNID</sequence>
<name>A0ACB8Z6U3_9ASTR</name>
<organism evidence="1 2">
    <name type="scientific">Smallanthus sonchifolius</name>
    <dbReference type="NCBI Taxonomy" id="185202"/>
    <lineage>
        <taxon>Eukaryota</taxon>
        <taxon>Viridiplantae</taxon>
        <taxon>Streptophyta</taxon>
        <taxon>Embryophyta</taxon>
        <taxon>Tracheophyta</taxon>
        <taxon>Spermatophyta</taxon>
        <taxon>Magnoliopsida</taxon>
        <taxon>eudicotyledons</taxon>
        <taxon>Gunneridae</taxon>
        <taxon>Pentapetalae</taxon>
        <taxon>asterids</taxon>
        <taxon>campanulids</taxon>
        <taxon>Asterales</taxon>
        <taxon>Asteraceae</taxon>
        <taxon>Asteroideae</taxon>
        <taxon>Heliantheae alliance</taxon>
        <taxon>Millerieae</taxon>
        <taxon>Smallanthus</taxon>
    </lineage>
</organism>
<evidence type="ECO:0000313" key="2">
    <source>
        <dbReference type="Proteomes" id="UP001056120"/>
    </source>
</evidence>
<evidence type="ECO:0000313" key="1">
    <source>
        <dbReference type="EMBL" id="KAI3693674.1"/>
    </source>
</evidence>
<reference evidence="2" key="1">
    <citation type="journal article" date="2022" name="Mol. Ecol. Resour.">
        <title>The genomes of chicory, endive, great burdock and yacon provide insights into Asteraceae palaeo-polyploidization history and plant inulin production.</title>
        <authorList>
            <person name="Fan W."/>
            <person name="Wang S."/>
            <person name="Wang H."/>
            <person name="Wang A."/>
            <person name="Jiang F."/>
            <person name="Liu H."/>
            <person name="Zhao H."/>
            <person name="Xu D."/>
            <person name="Zhang Y."/>
        </authorList>
    </citation>
    <scope>NUCLEOTIDE SEQUENCE [LARGE SCALE GENOMIC DNA]</scope>
    <source>
        <strain evidence="2">cv. Yunnan</strain>
    </source>
</reference>
<protein>
    <submittedName>
        <fullName evidence="1">Uncharacterized protein</fullName>
    </submittedName>
</protein>
<reference evidence="1 2" key="2">
    <citation type="journal article" date="2022" name="Mol. Ecol. Resour.">
        <title>The genomes of chicory, endive, great burdock and yacon provide insights into Asteraceae paleo-polyploidization history and plant inulin production.</title>
        <authorList>
            <person name="Fan W."/>
            <person name="Wang S."/>
            <person name="Wang H."/>
            <person name="Wang A."/>
            <person name="Jiang F."/>
            <person name="Liu H."/>
            <person name="Zhao H."/>
            <person name="Xu D."/>
            <person name="Zhang Y."/>
        </authorList>
    </citation>
    <scope>NUCLEOTIDE SEQUENCE [LARGE SCALE GENOMIC DNA]</scope>
    <source>
        <strain evidence="2">cv. Yunnan</strain>
        <tissue evidence="1">Leaves</tissue>
    </source>
</reference>
<proteinExistence type="predicted"/>
<dbReference type="EMBL" id="CM042043">
    <property type="protein sequence ID" value="KAI3693674.1"/>
    <property type="molecule type" value="Genomic_DNA"/>
</dbReference>
<gene>
    <name evidence="1" type="ORF">L1987_76623</name>
</gene>